<dbReference type="PROSITE" id="PS50878">
    <property type="entry name" value="RT_POL"/>
    <property type="match status" value="1"/>
</dbReference>
<dbReference type="SUPFAM" id="SSF56672">
    <property type="entry name" value="DNA/RNA polymerases"/>
    <property type="match status" value="1"/>
</dbReference>
<evidence type="ECO:0000256" key="1">
    <source>
        <dbReference type="ARBA" id="ARBA00012493"/>
    </source>
</evidence>
<keyword evidence="2 11" id="KW-0808">Transferase</keyword>
<keyword evidence="3 11" id="KW-0548">Nucleotidyltransferase</keyword>
<organism evidence="11 12">
    <name type="scientific">Clostridium aromativorans</name>
    <dbReference type="NCBI Taxonomy" id="2836848"/>
    <lineage>
        <taxon>Bacteria</taxon>
        <taxon>Bacillati</taxon>
        <taxon>Bacillota</taxon>
        <taxon>Clostridia</taxon>
        <taxon>Eubacteriales</taxon>
        <taxon>Clostridiaceae</taxon>
        <taxon>Clostridium</taxon>
    </lineage>
</organism>
<comment type="catalytic activity">
    <reaction evidence="9">
        <text>DNA(n) + a 2'-deoxyribonucleoside 5'-triphosphate = DNA(n+1) + diphosphate</text>
        <dbReference type="Rhea" id="RHEA:22508"/>
        <dbReference type="Rhea" id="RHEA-COMP:17339"/>
        <dbReference type="Rhea" id="RHEA-COMP:17340"/>
        <dbReference type="ChEBI" id="CHEBI:33019"/>
        <dbReference type="ChEBI" id="CHEBI:61560"/>
        <dbReference type="ChEBI" id="CHEBI:173112"/>
        <dbReference type="EC" id="2.7.7.49"/>
    </reaction>
</comment>
<accession>A0ABS8N797</accession>
<dbReference type="PANTHER" id="PTHR34047">
    <property type="entry name" value="NUCLEAR INTRON MATURASE 1, MITOCHONDRIAL-RELATED"/>
    <property type="match status" value="1"/>
</dbReference>
<name>A0ABS8N797_9CLOT</name>
<dbReference type="InterPro" id="IPR000123">
    <property type="entry name" value="Reverse_transcriptase_msDNA"/>
</dbReference>
<dbReference type="EC" id="2.7.7.49" evidence="1"/>
<dbReference type="EMBL" id="JAJJPB010000016">
    <property type="protein sequence ID" value="MCC9295662.1"/>
    <property type="molecule type" value="Genomic_DNA"/>
</dbReference>
<comment type="similarity">
    <text evidence="8">Belongs to the bacterial reverse transcriptase family.</text>
</comment>
<dbReference type="CDD" id="cd01651">
    <property type="entry name" value="RT_G2_intron"/>
    <property type="match status" value="1"/>
</dbReference>
<dbReference type="GO" id="GO:0003964">
    <property type="term" value="F:RNA-directed DNA polymerase activity"/>
    <property type="evidence" value="ECO:0007669"/>
    <property type="project" value="UniProtKB-KW"/>
</dbReference>
<dbReference type="InterPro" id="IPR000477">
    <property type="entry name" value="RT_dom"/>
</dbReference>
<dbReference type="Pfam" id="PF00078">
    <property type="entry name" value="RVT_1"/>
    <property type="match status" value="1"/>
</dbReference>
<protein>
    <recommendedName>
        <fullName evidence="1">RNA-directed DNA polymerase</fullName>
        <ecNumber evidence="1">2.7.7.49</ecNumber>
    </recommendedName>
</protein>
<feature type="domain" description="Reverse transcriptase" evidence="10">
    <location>
        <begin position="99"/>
        <end position="325"/>
    </location>
</feature>
<evidence type="ECO:0000256" key="4">
    <source>
        <dbReference type="ARBA" id="ARBA00022723"/>
    </source>
</evidence>
<evidence type="ECO:0000256" key="3">
    <source>
        <dbReference type="ARBA" id="ARBA00022695"/>
    </source>
</evidence>
<keyword evidence="5" id="KW-0460">Magnesium</keyword>
<evidence type="ECO:0000256" key="2">
    <source>
        <dbReference type="ARBA" id="ARBA00022679"/>
    </source>
</evidence>
<dbReference type="Gene3D" id="3.30.70.270">
    <property type="match status" value="1"/>
</dbReference>
<keyword evidence="4" id="KW-0479">Metal-binding</keyword>
<dbReference type="Pfam" id="PF08388">
    <property type="entry name" value="GIIM"/>
    <property type="match status" value="1"/>
</dbReference>
<dbReference type="InterPro" id="IPR013597">
    <property type="entry name" value="Mat_intron_G2"/>
</dbReference>
<evidence type="ECO:0000256" key="6">
    <source>
        <dbReference type="ARBA" id="ARBA00022918"/>
    </source>
</evidence>
<dbReference type="InterPro" id="IPR030931">
    <property type="entry name" value="Group_II_RT_mat"/>
</dbReference>
<dbReference type="InterPro" id="IPR043502">
    <property type="entry name" value="DNA/RNA_pol_sf"/>
</dbReference>
<evidence type="ECO:0000313" key="12">
    <source>
        <dbReference type="Proteomes" id="UP001165422"/>
    </source>
</evidence>
<keyword evidence="6 11" id="KW-0695">RNA-directed DNA polymerase</keyword>
<evidence type="ECO:0000256" key="8">
    <source>
        <dbReference type="ARBA" id="ARBA00034120"/>
    </source>
</evidence>
<evidence type="ECO:0000256" key="9">
    <source>
        <dbReference type="ARBA" id="ARBA00048173"/>
    </source>
</evidence>
<evidence type="ECO:0000313" key="11">
    <source>
        <dbReference type="EMBL" id="MCC9295662.1"/>
    </source>
</evidence>
<comment type="caution">
    <text evidence="11">The sequence shown here is derived from an EMBL/GenBank/DDBJ whole genome shotgun (WGS) entry which is preliminary data.</text>
</comment>
<gene>
    <name evidence="11" type="primary">ltrA</name>
    <name evidence="11" type="ORF">LN736_12410</name>
</gene>
<dbReference type="InterPro" id="IPR043128">
    <property type="entry name" value="Rev_trsase/Diguanyl_cyclase"/>
</dbReference>
<keyword evidence="12" id="KW-1185">Reference proteome</keyword>
<evidence type="ECO:0000259" key="10">
    <source>
        <dbReference type="PROSITE" id="PS50878"/>
    </source>
</evidence>
<dbReference type="InterPro" id="IPR051083">
    <property type="entry name" value="GrpII_Intron_Splice-Mob/Def"/>
</dbReference>
<keyword evidence="7" id="KW-0051">Antiviral defense</keyword>
<proteinExistence type="inferred from homology"/>
<evidence type="ECO:0000256" key="5">
    <source>
        <dbReference type="ARBA" id="ARBA00022842"/>
    </source>
</evidence>
<dbReference type="Proteomes" id="UP001165422">
    <property type="component" value="Unassembled WGS sequence"/>
</dbReference>
<sequence length="469" mass="54804">MKVTKSGKSKHRQLQNEGYLQIVSAEQKEYVKVCEPARMIKTDITNTNKQTGGLLELILARDNLNIAYRRVKRKKGAGGIDRMKVDELLPYLRENREELIQSIRDGKYRPKPVRRVEIPKEGGKSRKLGIPTVVDRLIQQAISQILTPIFEKQFSNNSFGFRPGKSAHDALKKCKTNITEGYRYVVDMDLEKYFDSVNQSKLVQILSETIKDGRVISLIHKFLRAGIMAGGMFEESRKGVPQGGPLSPLLGNIMLNECDRELERRGHRFVRYADDMMIFCKSRKAAQRTLEHMLPYIQKKLFLKVNQEKTQTAYIGKVKYLGYGFYVYRREGRLKVHPESIGKLKEKIRKVTGRSNGMGIEERKARLNQVTRGWVNYFKLADMKSLLIEMDKWTRSRIRMVTWKRWKRVRTRFENLKRAGLKEEMAWMWANTRKGYWRTAHSPILTKVLSNKRFKHVGYFSFMECYSAK</sequence>
<dbReference type="NCBIfam" id="TIGR04416">
    <property type="entry name" value="group_II_RT_mat"/>
    <property type="match status" value="1"/>
</dbReference>
<dbReference type="PANTHER" id="PTHR34047:SF8">
    <property type="entry name" value="PROTEIN YKFC"/>
    <property type="match status" value="1"/>
</dbReference>
<dbReference type="PRINTS" id="PR00866">
    <property type="entry name" value="RNADNAPOLMS"/>
</dbReference>
<evidence type="ECO:0000256" key="7">
    <source>
        <dbReference type="ARBA" id="ARBA00023118"/>
    </source>
</evidence>
<dbReference type="RefSeq" id="WP_229981647.1">
    <property type="nucleotide sequence ID" value="NZ_JAJJPB010000016.1"/>
</dbReference>
<reference evidence="11" key="1">
    <citation type="submission" date="2021-11" db="EMBL/GenBank/DDBJ databases">
        <authorList>
            <person name="Qingchun L."/>
            <person name="Dong Z."/>
            <person name="Zongwei Q."/>
            <person name="Jia Z."/>
            <person name="Duotao L."/>
        </authorList>
    </citation>
    <scope>NUCLEOTIDE SEQUENCE</scope>
    <source>
        <strain evidence="11">WLY-B-L2</strain>
    </source>
</reference>